<evidence type="ECO:0000256" key="1">
    <source>
        <dbReference type="SAM" id="Phobius"/>
    </source>
</evidence>
<dbReference type="AlphaFoldDB" id="A0AAP2GH25"/>
<dbReference type="RefSeq" id="WP_254160068.1">
    <property type="nucleotide sequence ID" value="NZ_JAHESF010000002.1"/>
</dbReference>
<keyword evidence="3" id="KW-1185">Reference proteome</keyword>
<accession>A0AAP2GH25</accession>
<gene>
    <name evidence="2" type="ORF">KK083_01795</name>
</gene>
<evidence type="ECO:0000313" key="2">
    <source>
        <dbReference type="EMBL" id="MBT1695589.1"/>
    </source>
</evidence>
<comment type="caution">
    <text evidence="2">The sequence shown here is derived from an EMBL/GenBank/DDBJ whole genome shotgun (WGS) entry which is preliminary data.</text>
</comment>
<proteinExistence type="predicted"/>
<reference evidence="2 3" key="1">
    <citation type="submission" date="2021-05" db="EMBL/GenBank/DDBJ databases">
        <title>A Polyphasic approach of four new species of the genus Ohtaekwangia: Ohtaekwangia histidinii sp. nov., Ohtaekwangia cretensis sp. nov., Ohtaekwangia indiensis sp. nov., Ohtaekwangia reichenbachii sp. nov. from diverse environment.</title>
        <authorList>
            <person name="Octaviana S."/>
        </authorList>
    </citation>
    <scope>NUCLEOTIDE SEQUENCE [LARGE SCALE GENOMIC DNA]</scope>
    <source>
        <strain evidence="2 3">PWU4</strain>
    </source>
</reference>
<evidence type="ECO:0008006" key="4">
    <source>
        <dbReference type="Google" id="ProtNLM"/>
    </source>
</evidence>
<evidence type="ECO:0000313" key="3">
    <source>
        <dbReference type="Proteomes" id="UP001319200"/>
    </source>
</evidence>
<keyword evidence="1" id="KW-0472">Membrane</keyword>
<name>A0AAP2GH25_9BACT</name>
<keyword evidence="1" id="KW-1133">Transmembrane helix</keyword>
<organism evidence="2 3">
    <name type="scientific">Chryseosolibacter histidini</name>
    <dbReference type="NCBI Taxonomy" id="2782349"/>
    <lineage>
        <taxon>Bacteria</taxon>
        <taxon>Pseudomonadati</taxon>
        <taxon>Bacteroidota</taxon>
        <taxon>Cytophagia</taxon>
        <taxon>Cytophagales</taxon>
        <taxon>Chryseotaleaceae</taxon>
        <taxon>Chryseosolibacter</taxon>
    </lineage>
</organism>
<dbReference type="Proteomes" id="UP001319200">
    <property type="component" value="Unassembled WGS sequence"/>
</dbReference>
<keyword evidence="1" id="KW-0812">Transmembrane</keyword>
<sequence>MNLTPGATSIVCMLSIVILSTVNCFTALAQEPAPKRVMVEIQKKDATTLKGKLLGIARDTVRFLDADNRERRIAMKDIRNIEYVDSLSVRSQWFDSPNTTRYLLTNSGVPLRKKDIVIQATYVVLASVQYGLSDRVSIGGGTELFTHSTYYLNTKVNLVNHAKYKFSAGASYYRLPKEFLTDVYNDDIRNLGMLTAASTWGGENHHLTLGAGYIVTEGTLTPPIVTLSGTTRIGKHFGLVTENWFLFVGEKQVELPVLLSLGLRYISKRSSLDFALFTDHKFNDLNMFPYVGYALRLRK</sequence>
<dbReference type="EMBL" id="JAHESF010000002">
    <property type="protein sequence ID" value="MBT1695589.1"/>
    <property type="molecule type" value="Genomic_DNA"/>
</dbReference>
<feature type="transmembrane region" description="Helical" evidence="1">
    <location>
        <begin position="6"/>
        <end position="28"/>
    </location>
</feature>
<protein>
    <recommendedName>
        <fullName evidence="4">DUF481 domain-containing protein</fullName>
    </recommendedName>
</protein>